<gene>
    <name evidence="1" type="ORF">Baya_16305</name>
</gene>
<comment type="caution">
    <text evidence="1">The sequence shown here is derived from an EMBL/GenBank/DDBJ whole genome shotgun (WGS) entry which is preliminary data.</text>
</comment>
<keyword evidence="2" id="KW-1185">Reference proteome</keyword>
<name>A0A556VUY9_BAGYA</name>
<protein>
    <submittedName>
        <fullName evidence="1">Uncharacterized protein</fullName>
    </submittedName>
</protein>
<evidence type="ECO:0000313" key="1">
    <source>
        <dbReference type="EMBL" id="TTT62944.1"/>
    </source>
</evidence>
<accession>A0A556VUY9</accession>
<dbReference type="AlphaFoldDB" id="A0A556VUY9"/>
<reference evidence="1 2" key="1">
    <citation type="journal article" date="2019" name="Genome Biol. Evol.">
        <title>Whole-Genome Sequencing of the Giant Devil Catfish, Bagarius yarrelli.</title>
        <authorList>
            <person name="Jiang W."/>
            <person name="Lv Y."/>
            <person name="Cheng L."/>
            <person name="Yang K."/>
            <person name="Chao B."/>
            <person name="Wang X."/>
            <person name="Li Y."/>
            <person name="Pan X."/>
            <person name="You X."/>
            <person name="Zhang Y."/>
            <person name="Yang J."/>
            <person name="Li J."/>
            <person name="Zhang X."/>
            <person name="Liu S."/>
            <person name="Sun C."/>
            <person name="Yang J."/>
            <person name="Shi Q."/>
        </authorList>
    </citation>
    <scope>NUCLEOTIDE SEQUENCE [LARGE SCALE GENOMIC DNA]</scope>
    <source>
        <strain evidence="1">JWS20170419001</strain>
        <tissue evidence="1">Muscle</tissue>
    </source>
</reference>
<sequence length="106" mass="11967">MLFSSLQEPCLRYDGKFKMHLVVPARHASAPLGHGCLRSVRHRTPESLFLAGHHVLTPGKPIGPLSLCNYTQWEDQLPPQVRAAHSPLRHCATLTFNFKIIYLKLT</sequence>
<proteinExistence type="predicted"/>
<evidence type="ECO:0000313" key="2">
    <source>
        <dbReference type="Proteomes" id="UP000319801"/>
    </source>
</evidence>
<dbReference type="EMBL" id="VCAZ01000285">
    <property type="protein sequence ID" value="TTT62944.1"/>
    <property type="molecule type" value="Genomic_DNA"/>
</dbReference>
<dbReference type="Proteomes" id="UP000319801">
    <property type="component" value="Unassembled WGS sequence"/>
</dbReference>
<organism evidence="1 2">
    <name type="scientific">Bagarius yarrelli</name>
    <name type="common">Goonch</name>
    <name type="synonym">Bagrus yarrelli</name>
    <dbReference type="NCBI Taxonomy" id="175774"/>
    <lineage>
        <taxon>Eukaryota</taxon>
        <taxon>Metazoa</taxon>
        <taxon>Chordata</taxon>
        <taxon>Craniata</taxon>
        <taxon>Vertebrata</taxon>
        <taxon>Euteleostomi</taxon>
        <taxon>Actinopterygii</taxon>
        <taxon>Neopterygii</taxon>
        <taxon>Teleostei</taxon>
        <taxon>Ostariophysi</taxon>
        <taxon>Siluriformes</taxon>
        <taxon>Sisoridae</taxon>
        <taxon>Sisorinae</taxon>
        <taxon>Bagarius</taxon>
    </lineage>
</organism>